<dbReference type="Proteomes" id="UP000193870">
    <property type="component" value="Unassembled WGS sequence"/>
</dbReference>
<reference evidence="1 2" key="1">
    <citation type="submission" date="2017-03" db="EMBL/GenBank/DDBJ databases">
        <authorList>
            <person name="Afonso C.L."/>
            <person name="Miller P.J."/>
            <person name="Scott M.A."/>
            <person name="Spackman E."/>
            <person name="Goraichik I."/>
            <person name="Dimitrov K.M."/>
            <person name="Suarez D.L."/>
            <person name="Swayne D.E."/>
        </authorList>
    </citation>
    <scope>NUCLEOTIDE SEQUENCE [LARGE SCALE GENOMIC DNA]</scope>
    <source>
        <strain evidence="1 2">CECT 7066</strain>
    </source>
</reference>
<dbReference type="EMBL" id="FWFV01000003">
    <property type="protein sequence ID" value="SLN31806.1"/>
    <property type="molecule type" value="Genomic_DNA"/>
</dbReference>
<name>A0A1Y5S3D6_9RHOB</name>
<proteinExistence type="predicted"/>
<dbReference type="Gene3D" id="3.30.1330.80">
    <property type="entry name" value="Hypothetical protein, similar to alpha- acetolactate decarboxylase, domain 2"/>
    <property type="match status" value="1"/>
</dbReference>
<dbReference type="OrthoDB" id="8720942at2"/>
<dbReference type="RefSeq" id="WP_085853320.1">
    <property type="nucleotide sequence ID" value="NZ_FOPF01000003.1"/>
</dbReference>
<protein>
    <recommendedName>
        <fullName evidence="3">PPC domain-containing protein</fullName>
    </recommendedName>
</protein>
<gene>
    <name evidence="1" type="ORF">PAM7066_01293</name>
</gene>
<evidence type="ECO:0000313" key="1">
    <source>
        <dbReference type="EMBL" id="SLN31806.1"/>
    </source>
</evidence>
<accession>A0A1Y5S3D6</accession>
<evidence type="ECO:0008006" key="3">
    <source>
        <dbReference type="Google" id="ProtNLM"/>
    </source>
</evidence>
<dbReference type="AlphaFoldDB" id="A0A1Y5S3D6"/>
<organism evidence="1 2">
    <name type="scientific">Palleronia marisminoris</name>
    <dbReference type="NCBI Taxonomy" id="315423"/>
    <lineage>
        <taxon>Bacteria</taxon>
        <taxon>Pseudomonadati</taxon>
        <taxon>Pseudomonadota</taxon>
        <taxon>Alphaproteobacteria</taxon>
        <taxon>Rhodobacterales</taxon>
        <taxon>Roseobacteraceae</taxon>
        <taxon>Palleronia</taxon>
    </lineage>
</organism>
<dbReference type="STRING" id="315423.SAMN04488020_10313"/>
<keyword evidence="2" id="KW-1185">Reference proteome</keyword>
<sequence>MADLPRIDHPGQVAAERISTVPCRATGTHVHLRSDLPLLDALHEAAEGGAGWFVLRDLAARRLSFVRPAPAPGDGHAAWYSAPATLENARIVRAGAHLGRKNGQPFAHVHGIWQDEAGGLHMGHLLSHETFLDTGAEAEMWALSGARLEVADDAETEFSLFRPVQTERVGHPNAMLVTIRPNVSLHDGIREVARLNGIVDGRVMGLGSLIGTSFEGGRTIESYATEVLLDTCRIRGDAVELAGASIGFSGGFEEGPLARDNVVCVTFELLVISDTGVLAPESVA</sequence>
<evidence type="ECO:0000313" key="2">
    <source>
        <dbReference type="Proteomes" id="UP000193870"/>
    </source>
</evidence>
<dbReference type="SUPFAM" id="SSF117856">
    <property type="entry name" value="AF0104/ALDC/Ptd012-like"/>
    <property type="match status" value="2"/>
</dbReference>